<proteinExistence type="predicted"/>
<dbReference type="Proteomes" id="UP001139353">
    <property type="component" value="Unassembled WGS sequence"/>
</dbReference>
<organism evidence="1 2">
    <name type="scientific">Scleromatobacter humisilvae</name>
    <dbReference type="NCBI Taxonomy" id="2897159"/>
    <lineage>
        <taxon>Bacteria</taxon>
        <taxon>Pseudomonadati</taxon>
        <taxon>Pseudomonadota</taxon>
        <taxon>Betaproteobacteria</taxon>
        <taxon>Burkholderiales</taxon>
        <taxon>Sphaerotilaceae</taxon>
        <taxon>Scleromatobacter</taxon>
    </lineage>
</organism>
<dbReference type="AlphaFoldDB" id="A0A9X2C0R0"/>
<evidence type="ECO:0008006" key="3">
    <source>
        <dbReference type="Google" id="ProtNLM"/>
    </source>
</evidence>
<evidence type="ECO:0000313" key="1">
    <source>
        <dbReference type="EMBL" id="MCK9684170.1"/>
    </source>
</evidence>
<comment type="caution">
    <text evidence="1">The sequence shown here is derived from an EMBL/GenBank/DDBJ whole genome shotgun (WGS) entry which is preliminary data.</text>
</comment>
<sequence>MRADQVLPDDVNHGQFNGLTIRKGTVAAFLANARTWTRADAGADERAQARARIAADVPALRALGLFEVLEIRDERLRGLVDAIGH</sequence>
<accession>A0A9X2C0R0</accession>
<protein>
    <recommendedName>
        <fullName evidence="3">Preprotein translocase subunit SecD</fullName>
    </recommendedName>
</protein>
<gene>
    <name evidence="1" type="ORF">LPC04_00440</name>
</gene>
<dbReference type="EMBL" id="JAJLJH010000001">
    <property type="protein sequence ID" value="MCK9684170.1"/>
    <property type="molecule type" value="Genomic_DNA"/>
</dbReference>
<name>A0A9X2C0R0_9BURK</name>
<keyword evidence="2" id="KW-1185">Reference proteome</keyword>
<dbReference type="RefSeq" id="WP_275680204.1">
    <property type="nucleotide sequence ID" value="NZ_JAJLJH010000001.1"/>
</dbReference>
<evidence type="ECO:0000313" key="2">
    <source>
        <dbReference type="Proteomes" id="UP001139353"/>
    </source>
</evidence>
<reference evidence="1" key="1">
    <citation type="submission" date="2021-11" db="EMBL/GenBank/DDBJ databases">
        <title>BS-T2-15 a new species belonging to the Comamonadaceae family isolated from the soil of a French oak forest.</title>
        <authorList>
            <person name="Mieszkin S."/>
            <person name="Alain K."/>
        </authorList>
    </citation>
    <scope>NUCLEOTIDE SEQUENCE</scope>
    <source>
        <strain evidence="1">BS-T2-15</strain>
    </source>
</reference>